<reference evidence="2" key="1">
    <citation type="submission" date="2021-03" db="EMBL/GenBank/DDBJ databases">
        <title>Draft genome sequence of rust myrtle Austropuccinia psidii MF-1, a brazilian biotype.</title>
        <authorList>
            <person name="Quecine M.C."/>
            <person name="Pachon D.M.R."/>
            <person name="Bonatelli M.L."/>
            <person name="Correr F.H."/>
            <person name="Franceschini L.M."/>
            <person name="Leite T.F."/>
            <person name="Margarido G.R.A."/>
            <person name="Almeida C.A."/>
            <person name="Ferrarezi J.A."/>
            <person name="Labate C.A."/>
        </authorList>
    </citation>
    <scope>NUCLEOTIDE SEQUENCE</scope>
    <source>
        <strain evidence="2">MF-1</strain>
    </source>
</reference>
<feature type="compositionally biased region" description="Polar residues" evidence="1">
    <location>
        <begin position="93"/>
        <end position="114"/>
    </location>
</feature>
<dbReference type="Proteomes" id="UP000765509">
    <property type="component" value="Unassembled WGS sequence"/>
</dbReference>
<dbReference type="EMBL" id="AVOT02078859">
    <property type="protein sequence ID" value="MBW0566285.1"/>
    <property type="molecule type" value="Genomic_DNA"/>
</dbReference>
<sequence length="210" mass="22779">MIKRIADSPTDPDAEGSDELDGEEVVVAPHSVGHPSSNSSSQPLANRFQSQVIPSTPKTLQPALASIPTTLPPDSPSPSHSRPALNQAVRPSPIQQPRKSPITTCQQLQPMASSSRRRDGLSPLQFPAAQVLPSATTTKLDPPPWVLRQFQPGTKLGPIGHTISFMANWSPFVLYGHLTCHRGSSGNTRVAWHSAIRELTWKTPKNKEIK</sequence>
<comment type="caution">
    <text evidence="2">The sequence shown here is derived from an EMBL/GenBank/DDBJ whole genome shotgun (WGS) entry which is preliminary data.</text>
</comment>
<name>A0A9Q3PM79_9BASI</name>
<keyword evidence="3" id="KW-1185">Reference proteome</keyword>
<organism evidence="2 3">
    <name type="scientific">Austropuccinia psidii MF-1</name>
    <dbReference type="NCBI Taxonomy" id="1389203"/>
    <lineage>
        <taxon>Eukaryota</taxon>
        <taxon>Fungi</taxon>
        <taxon>Dikarya</taxon>
        <taxon>Basidiomycota</taxon>
        <taxon>Pucciniomycotina</taxon>
        <taxon>Pucciniomycetes</taxon>
        <taxon>Pucciniales</taxon>
        <taxon>Sphaerophragmiaceae</taxon>
        <taxon>Austropuccinia</taxon>
    </lineage>
</organism>
<evidence type="ECO:0000313" key="3">
    <source>
        <dbReference type="Proteomes" id="UP000765509"/>
    </source>
</evidence>
<evidence type="ECO:0000313" key="2">
    <source>
        <dbReference type="EMBL" id="MBW0566285.1"/>
    </source>
</evidence>
<feature type="compositionally biased region" description="Polar residues" evidence="1">
    <location>
        <begin position="42"/>
        <end position="59"/>
    </location>
</feature>
<evidence type="ECO:0000256" key="1">
    <source>
        <dbReference type="SAM" id="MobiDB-lite"/>
    </source>
</evidence>
<accession>A0A9Q3PM79</accession>
<feature type="region of interest" description="Disordered" evidence="1">
    <location>
        <begin position="1"/>
        <end position="121"/>
    </location>
</feature>
<protein>
    <submittedName>
        <fullName evidence="2">Uncharacterized protein</fullName>
    </submittedName>
</protein>
<gene>
    <name evidence="2" type="ORF">O181_106000</name>
</gene>
<feature type="compositionally biased region" description="Acidic residues" evidence="1">
    <location>
        <begin position="10"/>
        <end position="24"/>
    </location>
</feature>
<dbReference type="AlphaFoldDB" id="A0A9Q3PM79"/>
<proteinExistence type="predicted"/>